<evidence type="ECO:0000313" key="2">
    <source>
        <dbReference type="Proteomes" id="UP000031847"/>
    </source>
</evidence>
<dbReference type="EMBL" id="BBSI01000040">
    <property type="protein sequence ID" value="GAM81701.1"/>
    <property type="molecule type" value="Genomic_DNA"/>
</dbReference>
<dbReference type="AlphaFoldDB" id="A0A0B8QSP5"/>
<name>A0A0B8QSP5_LACLL</name>
<proteinExistence type="predicted"/>
<reference evidence="1 2" key="1">
    <citation type="submission" date="2015-01" db="EMBL/GenBank/DDBJ databases">
        <title>Lactococcus lactis subsp.lactis JCM 5805 whole genome shotgun sequence.</title>
        <authorList>
            <person name="Fujii T."/>
            <person name="Tomita Y."/>
            <person name="Ikushima S."/>
            <person name="Fujiwara D."/>
        </authorList>
    </citation>
    <scope>NUCLEOTIDE SEQUENCE [LARGE SCALE GENOMIC DNA]</scope>
    <source>
        <strain evidence="1 2">JCM 5805</strain>
    </source>
</reference>
<comment type="caution">
    <text evidence="1">The sequence shown here is derived from an EMBL/GenBank/DDBJ whole genome shotgun (WGS) entry which is preliminary data.</text>
</comment>
<gene>
    <name evidence="1" type="ORF">JCM5805K_2826</name>
</gene>
<accession>A0A0B8QSP5</accession>
<organism evidence="1 2">
    <name type="scientific">Lactococcus lactis subsp. lactis</name>
    <name type="common">Streptococcus lactis</name>
    <dbReference type="NCBI Taxonomy" id="1360"/>
    <lineage>
        <taxon>Bacteria</taxon>
        <taxon>Bacillati</taxon>
        <taxon>Bacillota</taxon>
        <taxon>Bacilli</taxon>
        <taxon>Lactobacillales</taxon>
        <taxon>Streptococcaceae</taxon>
        <taxon>Lactococcus</taxon>
    </lineage>
</organism>
<sequence length="79" mass="8749">MIKNTHRGGNTMILVNSAMMQKEIIQLLEENDFKHTKKQGLKLFFETPTDDATTDAAMAKQLIKGSSFGAAVFFNVSVV</sequence>
<evidence type="ECO:0000313" key="1">
    <source>
        <dbReference type="EMBL" id="GAM81701.1"/>
    </source>
</evidence>
<dbReference type="Proteomes" id="UP000031847">
    <property type="component" value="Unassembled WGS sequence"/>
</dbReference>
<protein>
    <submittedName>
        <fullName evidence="1">Uncharacterized protein</fullName>
    </submittedName>
</protein>